<dbReference type="STRING" id="658057.SAMN04488032_105218"/>
<dbReference type="AlphaFoldDB" id="A0A1Y5SS49"/>
<evidence type="ECO:0000313" key="1">
    <source>
        <dbReference type="EMBL" id="SLN43999.1"/>
    </source>
</evidence>
<keyword evidence="2" id="KW-1185">Reference proteome</keyword>
<sequence length="322" mass="34874">MTHTPLHAIDELANLRGTIAALRLRESELCDEIRTGATEHGTLRLEGKKRIAVIEIRKTYQLDVSQVPDEILNDPNLFIASHKTHVLLWPKTNTTNGTAAQDTSLDSTPNTEHVEQDLSHCDITAQETVEPDVAETLAVLEMDAEPDITEGFAPASQANVPEPTLDVQNTNLSEESFSELNEPENVVVTEPDIEAPSDPDIATQVAPNDTVFDIVDANTPMPTIDMPTLDTQQIAETAEEIGSPPDLRATAYTDLQPMGDLTEEDVEAALYAADIAMEPAMDTEAVLDTEILQAQLDTQIETGDTTQDAAAFATRRVIGAPG</sequence>
<dbReference type="RefSeq" id="WP_139204557.1">
    <property type="nucleotide sequence ID" value="NZ_FNZV01000005.1"/>
</dbReference>
<organism evidence="1 2">
    <name type="scientific">Pacificibacter marinus</name>
    <dbReference type="NCBI Taxonomy" id="658057"/>
    <lineage>
        <taxon>Bacteria</taxon>
        <taxon>Pseudomonadati</taxon>
        <taxon>Pseudomonadota</taxon>
        <taxon>Alphaproteobacteria</taxon>
        <taxon>Rhodobacterales</taxon>
        <taxon>Roseobacteraceae</taxon>
        <taxon>Pacificibacter</taxon>
    </lineage>
</organism>
<name>A0A1Y5SS49_9RHOB</name>
<gene>
    <name evidence="1" type="ORF">PAM7971_02108</name>
</gene>
<proteinExistence type="predicted"/>
<evidence type="ECO:0000313" key="2">
    <source>
        <dbReference type="Proteomes" id="UP000193307"/>
    </source>
</evidence>
<dbReference type="OrthoDB" id="7876723at2"/>
<accession>A0A1Y5SS49</accession>
<reference evidence="1 2" key="1">
    <citation type="submission" date="2017-03" db="EMBL/GenBank/DDBJ databases">
        <authorList>
            <person name="Afonso C.L."/>
            <person name="Miller P.J."/>
            <person name="Scott M.A."/>
            <person name="Spackman E."/>
            <person name="Goraichik I."/>
            <person name="Dimitrov K.M."/>
            <person name="Suarez D.L."/>
            <person name="Swayne D.E."/>
        </authorList>
    </citation>
    <scope>NUCLEOTIDE SEQUENCE [LARGE SCALE GENOMIC DNA]</scope>
    <source>
        <strain evidence="1 2">CECT 7971</strain>
    </source>
</reference>
<dbReference type="Proteomes" id="UP000193307">
    <property type="component" value="Unassembled WGS sequence"/>
</dbReference>
<protein>
    <submittedName>
        <fullName evidence="1">Uncharacterized protein</fullName>
    </submittedName>
</protein>
<dbReference type="EMBL" id="FWFW01000006">
    <property type="protein sequence ID" value="SLN43999.1"/>
    <property type="molecule type" value="Genomic_DNA"/>
</dbReference>